<evidence type="ECO:0000313" key="9">
    <source>
        <dbReference type="Proteomes" id="UP000770629"/>
    </source>
</evidence>
<evidence type="ECO:0000259" key="5">
    <source>
        <dbReference type="PROSITE" id="PS51007"/>
    </source>
</evidence>
<proteinExistence type="predicted"/>
<evidence type="ECO:0000256" key="3">
    <source>
        <dbReference type="ARBA" id="ARBA00023004"/>
    </source>
</evidence>
<dbReference type="InterPro" id="IPR051459">
    <property type="entry name" value="Cytochrome_c-type_DH"/>
</dbReference>
<dbReference type="EMBL" id="JABDYF010000017">
    <property type="protein sequence ID" value="MBX5093394.1"/>
    <property type="molecule type" value="Genomic_DNA"/>
</dbReference>
<dbReference type="Pfam" id="PF13442">
    <property type="entry name" value="Cytochrome_CBB3"/>
    <property type="match status" value="1"/>
</dbReference>
<keyword evidence="2 4" id="KW-0479">Metal-binding</keyword>
<feature type="domain" description="Cytochrome c" evidence="5">
    <location>
        <begin position="47"/>
        <end position="129"/>
    </location>
</feature>
<evidence type="ECO:0000313" key="7">
    <source>
        <dbReference type="EMBL" id="MBX5093394.1"/>
    </source>
</evidence>
<evidence type="ECO:0000256" key="4">
    <source>
        <dbReference type="PROSITE-ProRule" id="PRU00433"/>
    </source>
</evidence>
<dbReference type="RefSeq" id="WP_207246292.1">
    <property type="nucleotide sequence ID" value="NZ_CP071458.1"/>
</dbReference>
<dbReference type="GO" id="GO:0020037">
    <property type="term" value="F:heme binding"/>
    <property type="evidence" value="ECO:0007669"/>
    <property type="project" value="InterPro"/>
</dbReference>
<dbReference type="InterPro" id="IPR036909">
    <property type="entry name" value="Cyt_c-like_dom_sf"/>
</dbReference>
<keyword evidence="1 4" id="KW-0349">Heme</keyword>
<name>A0A9Q3MEP0_9HYPH</name>
<evidence type="ECO:0000313" key="8">
    <source>
        <dbReference type="Proteomes" id="UP000749740"/>
    </source>
</evidence>
<evidence type="ECO:0000256" key="1">
    <source>
        <dbReference type="ARBA" id="ARBA00022617"/>
    </source>
</evidence>
<reference evidence="6 9" key="1">
    <citation type="submission" date="2020-04" db="EMBL/GenBank/DDBJ databases">
        <title>Global-level population genomics: horizontal gene transfer, symbiosis and evolution in Rhizobia.</title>
        <authorList>
            <person name="Gai Y."/>
        </authorList>
    </citation>
    <scope>NUCLEOTIDE SEQUENCE</scope>
    <source>
        <strain evidence="7 9">BLR33</strain>
        <strain evidence="6">BLR57</strain>
    </source>
</reference>
<keyword evidence="9" id="KW-1185">Reference proteome</keyword>
<dbReference type="GO" id="GO:0046872">
    <property type="term" value="F:metal ion binding"/>
    <property type="evidence" value="ECO:0007669"/>
    <property type="project" value="UniProtKB-KW"/>
</dbReference>
<keyword evidence="3 4" id="KW-0408">Iron</keyword>
<protein>
    <submittedName>
        <fullName evidence="6">Cytochrome c</fullName>
    </submittedName>
</protein>
<dbReference type="SUPFAM" id="SSF46626">
    <property type="entry name" value="Cytochrome c"/>
    <property type="match status" value="1"/>
</dbReference>
<dbReference type="AlphaFoldDB" id="A0A9Q3MEP0"/>
<evidence type="ECO:0000313" key="6">
    <source>
        <dbReference type="EMBL" id="MBX5025330.1"/>
    </source>
</evidence>
<dbReference type="GO" id="GO:0009055">
    <property type="term" value="F:electron transfer activity"/>
    <property type="evidence" value="ECO:0007669"/>
    <property type="project" value="InterPro"/>
</dbReference>
<dbReference type="GeneID" id="66144157"/>
<dbReference type="PANTHER" id="PTHR35008">
    <property type="entry name" value="BLL4482 PROTEIN-RELATED"/>
    <property type="match status" value="1"/>
</dbReference>
<gene>
    <name evidence="7" type="ORF">HJB60_30170</name>
    <name evidence="6" type="ORF">HJB63_22520</name>
</gene>
<dbReference type="Gene3D" id="1.10.760.10">
    <property type="entry name" value="Cytochrome c-like domain"/>
    <property type="match status" value="1"/>
</dbReference>
<dbReference type="InterPro" id="IPR009056">
    <property type="entry name" value="Cyt_c-like_dom"/>
</dbReference>
<dbReference type="PROSITE" id="PS51007">
    <property type="entry name" value="CYTC"/>
    <property type="match status" value="1"/>
</dbReference>
<dbReference type="EMBL" id="JABDYC010000008">
    <property type="protein sequence ID" value="MBX5025330.1"/>
    <property type="molecule type" value="Genomic_DNA"/>
</dbReference>
<dbReference type="Proteomes" id="UP000770629">
    <property type="component" value="Unassembled WGS sequence"/>
</dbReference>
<accession>A0A9Q3MEP0</accession>
<sequence>MAEWKNIVGVLVVAAFGGSVHQADNLFVLSRSLVVDSTRAPMPIPSCAMAQAALSYEVNCSTCHGARGEGIESMIPSLAGNDVPKAQHLIEMIIAGTTGGQRGVHMPPFGWKMSNEEIARLANYVLSNWGGAAICLTAEDVANAREALAGMITVE</sequence>
<comment type="caution">
    <text evidence="6">The sequence shown here is derived from an EMBL/GenBank/DDBJ whole genome shotgun (WGS) entry which is preliminary data.</text>
</comment>
<evidence type="ECO:0000256" key="2">
    <source>
        <dbReference type="ARBA" id="ARBA00022723"/>
    </source>
</evidence>
<organism evidence="6 8">
    <name type="scientific">Rhizobium lentis</name>
    <dbReference type="NCBI Taxonomy" id="1138194"/>
    <lineage>
        <taxon>Bacteria</taxon>
        <taxon>Pseudomonadati</taxon>
        <taxon>Pseudomonadota</taxon>
        <taxon>Alphaproteobacteria</taxon>
        <taxon>Hyphomicrobiales</taxon>
        <taxon>Rhizobiaceae</taxon>
        <taxon>Rhizobium/Agrobacterium group</taxon>
        <taxon>Rhizobium</taxon>
    </lineage>
</organism>
<dbReference type="PANTHER" id="PTHR35008:SF8">
    <property type="entry name" value="ALCOHOL DEHYDROGENASE CYTOCHROME C SUBUNIT"/>
    <property type="match status" value="1"/>
</dbReference>
<dbReference type="Proteomes" id="UP000749740">
    <property type="component" value="Unassembled WGS sequence"/>
</dbReference>